<feature type="domain" description="SpaA-like prealbumin fold" evidence="6">
    <location>
        <begin position="652"/>
        <end position="749"/>
    </location>
</feature>
<keyword evidence="2" id="KW-0964">Secreted</keyword>
<feature type="signal peptide" evidence="5">
    <location>
        <begin position="1"/>
        <end position="33"/>
    </location>
</feature>
<feature type="domain" description="SpaA-like prealbumin fold" evidence="6">
    <location>
        <begin position="908"/>
        <end position="984"/>
    </location>
</feature>
<sequence length="1446" mass="157912">MFKIKSKILKKLSAEFMAGLCAFSMFGSSMSGAITASAASTPMENPAFPSADTVIAKAATLLGTPYTYGNKGYWYAYDQGQYTPLSVETINNLGIDCSGLVYYTLTQLGYKTSGFSWNNPVPVDTDHWLTVNDNCTITYDGKTSKVEVEKKNIKTTDRPYWECADGSVITAGSVVVAQNPGGEDHAWIYMGEFDSRNDVISYLKSIGVSESLINSKTVGDGTGAGGTHWRIESNGSEGVVINNKTDGKTATAMNMSAFRITKNDVKFEITKVLASDRTVKISGTSKVDGTVAKYGVYTDKACKNKVGEITIGKDGTGSIQLPEKKYYVKEISAPTGYSISEEVFALKADENIFVTEDFTRGTIKVNKTADDGIVSGREFKVTGNDGSSYTKKTNANGVAEFSGLKVYNTSTGKAITYTVSEINVDTRYEVPKAQNVTLTSGDVDLTVNVKFNNQLKTGSIKINKQSEDNQNGDREFTITGNGKTYTIKTGSDGIAILSDIPVYNSNNEKIVYTISEKNVPVRYVVPADQTATLTADATTTKTFKNILKKFAVEVTKQDSETSSAQGDGTLSGAVYGIYRDGTLVDTYTTDGSGYFKTKEYVCGNYTVQEISPSEGYLLDETVYPVGAEAENYTIEHNPISMIVTEDVIKGNIAMIKHSDDGSTQIETPEVGAEFEVYLKSSGSYANAVETERDYLTCDENGFAQTKDMPYGIYTVHQTKGWEGTEFMEDFDVNISADGQTYRYIINNEKFESYIKIVKVDSETGKTIPYEGAGFEIYDSNGQKISMTFAYPTPTTIDTFYTNSEGYLITPEVLPYGEYLLVEVQAPYGYALDSTPVSFTVSADNAEKENALTVIKVRKENTAQKGKISVQKTGDIFTSVNMASSAYTDENGELVVNSTTYTPVFANGNLSGAVFQVIAAEDIVTLDGTVHANAGDVVAEITTDENGYAETDLLYLGKYEIKEVQAPYGYVRNSESQFVELTYAGQEIAVLDTVNASFVNDYQSVEISLSKVMENDELFGIGNNNEYLSVRFGLFAAEDIQAADGTVIPADGLLSEVSLDENMTAKFDVQIPFGRYYVQEIATDEHYVLNGEKYLVNFEYMGQDIRTVDIDCGQFVNLLKRGRIEGHKVDDKSEPLENAVFGLFTADCVKFSRDTAVMTAASDENGYFVFDEIPYGEYIIHEIETPTGYIFSDESYPVTVSEDGDVVEITAVNKPITIEISKVNVYGEELIGAEMQLIDSEDNVVDEWVSDGTNHVVSKLGAGEYVLKEIAAPDGYVIAADIKFSVDVYGNVTVENVDSKAVSDNGDPLITMVDDTTKVQISKQDITTGEELPGATLQIIDEDGNVVEEWVSTNEPHMIEGKLIASKEYTLKEIIAPEGYEIANEIKFTVNEDGSVTEVVMYDELTPKTTTPYTGDNHNDFAAFAMLGAASVILAALIITKKGKKHE</sequence>
<keyword evidence="4" id="KW-0812">Transmembrane</keyword>
<dbReference type="PANTHER" id="PTHR36108:SF13">
    <property type="entry name" value="COLOSSIN-B-RELATED"/>
    <property type="match status" value="1"/>
</dbReference>
<feature type="domain" description="SpaA-like prealbumin fold" evidence="6">
    <location>
        <begin position="1317"/>
        <end position="1403"/>
    </location>
</feature>
<protein>
    <submittedName>
        <fullName evidence="7">SpaA isopeptide-forming pilin-related protein</fullName>
    </submittedName>
</protein>
<dbReference type="EMBL" id="JAQMLS010000012">
    <property type="protein sequence ID" value="MDB8743066.1"/>
    <property type="molecule type" value="Genomic_DNA"/>
</dbReference>
<comment type="caution">
    <text evidence="7">The sequence shown here is derived from an EMBL/GenBank/DDBJ whole genome shotgun (WGS) entry which is preliminary data.</text>
</comment>
<keyword evidence="4" id="KW-1133">Transmembrane helix</keyword>
<evidence type="ECO:0000256" key="4">
    <source>
        <dbReference type="SAM" id="Phobius"/>
    </source>
</evidence>
<feature type="domain" description="SpaA-like prealbumin fold" evidence="6">
    <location>
        <begin position="754"/>
        <end position="847"/>
    </location>
</feature>
<evidence type="ECO:0000259" key="6">
    <source>
        <dbReference type="Pfam" id="PF17802"/>
    </source>
</evidence>
<dbReference type="InterPro" id="IPR041033">
    <property type="entry name" value="SpaA_PFL_dom_1"/>
</dbReference>
<dbReference type="PANTHER" id="PTHR36108">
    <property type="entry name" value="COLOSSIN-B-RELATED"/>
    <property type="match status" value="1"/>
</dbReference>
<keyword evidence="3 5" id="KW-0732">Signal</keyword>
<dbReference type="InterPro" id="IPR013783">
    <property type="entry name" value="Ig-like_fold"/>
</dbReference>
<feature type="domain" description="SpaA-like prealbumin fold" evidence="6">
    <location>
        <begin position="552"/>
        <end position="634"/>
    </location>
</feature>
<evidence type="ECO:0000313" key="7">
    <source>
        <dbReference type="EMBL" id="MDB8743066.1"/>
    </source>
</evidence>
<evidence type="ECO:0000256" key="1">
    <source>
        <dbReference type="ARBA" id="ARBA00007257"/>
    </source>
</evidence>
<feature type="domain" description="SpaA-like prealbumin fold" evidence="6">
    <location>
        <begin position="1121"/>
        <end position="1213"/>
    </location>
</feature>
<evidence type="ECO:0000256" key="5">
    <source>
        <dbReference type="SAM" id="SignalP"/>
    </source>
</evidence>
<evidence type="ECO:0000256" key="3">
    <source>
        <dbReference type="ARBA" id="ARBA00022729"/>
    </source>
</evidence>
<dbReference type="Gene3D" id="2.60.40.10">
    <property type="entry name" value="Immunoglobulins"/>
    <property type="match status" value="10"/>
</dbReference>
<dbReference type="RefSeq" id="WP_195552179.1">
    <property type="nucleotide sequence ID" value="NZ_JADMNX010000012.1"/>
</dbReference>
<feature type="transmembrane region" description="Helical" evidence="4">
    <location>
        <begin position="1420"/>
        <end position="1439"/>
    </location>
</feature>
<proteinExistence type="inferred from homology"/>
<evidence type="ECO:0000256" key="2">
    <source>
        <dbReference type="ARBA" id="ARBA00022525"/>
    </source>
</evidence>
<dbReference type="Pfam" id="PF17802">
    <property type="entry name" value="SpaA"/>
    <property type="match status" value="7"/>
</dbReference>
<organism evidence="7 8">
    <name type="scientific">Ruminococcus bicirculans</name>
    <name type="common">ex Wegman et al. 2014</name>
    <dbReference type="NCBI Taxonomy" id="1160721"/>
    <lineage>
        <taxon>Bacteria</taxon>
        <taxon>Bacillati</taxon>
        <taxon>Bacillota</taxon>
        <taxon>Clostridia</taxon>
        <taxon>Eubacteriales</taxon>
        <taxon>Oscillospiraceae</taxon>
        <taxon>Ruminococcus</taxon>
    </lineage>
</organism>
<dbReference type="SUPFAM" id="SSF49478">
    <property type="entry name" value="Cna protein B-type domain"/>
    <property type="match status" value="2"/>
</dbReference>
<gene>
    <name evidence="7" type="ORF">PNV70_13430</name>
</gene>
<dbReference type="InterPro" id="IPR038765">
    <property type="entry name" value="Papain-like_cys_pep_sf"/>
</dbReference>
<name>A0AAW6E2C6_9FIRM</name>
<evidence type="ECO:0000313" key="8">
    <source>
        <dbReference type="Proteomes" id="UP001211421"/>
    </source>
</evidence>
<reference evidence="7" key="1">
    <citation type="submission" date="2023-01" db="EMBL/GenBank/DDBJ databases">
        <title>Human gut microbiome strain richness.</title>
        <authorList>
            <person name="Chen-Liaw A."/>
        </authorList>
    </citation>
    <scope>NUCLEOTIDE SEQUENCE</scope>
    <source>
        <strain evidence="7">D59st1_B8_D59t2_181005</strain>
    </source>
</reference>
<accession>A0AAW6E2C6</accession>
<feature type="chain" id="PRO_5043700614" evidence="5">
    <location>
        <begin position="34"/>
        <end position="1446"/>
    </location>
</feature>
<dbReference type="SUPFAM" id="SSF54001">
    <property type="entry name" value="Cysteine proteinases"/>
    <property type="match status" value="1"/>
</dbReference>
<feature type="domain" description="SpaA-like prealbumin fold" evidence="6">
    <location>
        <begin position="1216"/>
        <end position="1295"/>
    </location>
</feature>
<dbReference type="Proteomes" id="UP001211421">
    <property type="component" value="Unassembled WGS sequence"/>
</dbReference>
<dbReference type="Gene3D" id="3.90.1720.10">
    <property type="entry name" value="endopeptidase domain like (from Nostoc punctiforme)"/>
    <property type="match status" value="1"/>
</dbReference>
<comment type="similarity">
    <text evidence="1">Belongs to the serine-aspartate repeat-containing protein (SDr) family.</text>
</comment>
<keyword evidence="4" id="KW-0472">Membrane</keyword>